<organism evidence="10 11">
    <name type="scientific">Actinopolymorpha rutila</name>
    <dbReference type="NCBI Taxonomy" id="446787"/>
    <lineage>
        <taxon>Bacteria</taxon>
        <taxon>Bacillati</taxon>
        <taxon>Actinomycetota</taxon>
        <taxon>Actinomycetes</taxon>
        <taxon>Propionibacteriales</taxon>
        <taxon>Actinopolymorphaceae</taxon>
        <taxon>Actinopolymorpha</taxon>
    </lineage>
</organism>
<keyword evidence="2 7" id="KW-0813">Transport</keyword>
<keyword evidence="4 7" id="KW-0812">Transmembrane</keyword>
<feature type="domain" description="ABC transmembrane type-1" evidence="9">
    <location>
        <begin position="87"/>
        <end position="303"/>
    </location>
</feature>
<keyword evidence="11" id="KW-1185">Reference proteome</keyword>
<keyword evidence="10" id="KW-0762">Sugar transport</keyword>
<sequence>MSAVVGSRRETSNNTGGPGTRRGPLGRGGLYVLLVVVGLVAVIPIYWLLSASVTPSGEIFQFQWFPLHWVWDNYPAAWVSAPFGRFYVNSIVVTLAGALIQICVAVLSSYAFAYLRFPAKNLVFLIFLGAMMVPGAAVLLPNYLTIANLGWVNTYAGLVIPGVGSVFAMFLLRQHMMTLPGEVSEAAKVDGAGHLRILWSIILPMSRPMVVTVVVIALVEKWNDFIWPLVATSTDSMRTLPVGLLMLKNVEGFTNSRRRPTPRPTVCGPTTTAWSFATSSRWGAVMAATVFVVLPPLVVFFFAQRQIIAGLTQGATKD</sequence>
<keyword evidence="3" id="KW-1003">Cell membrane</keyword>
<dbReference type="PANTHER" id="PTHR43744">
    <property type="entry name" value="ABC TRANSPORTER PERMEASE PROTEIN MG189-RELATED-RELATED"/>
    <property type="match status" value="1"/>
</dbReference>
<dbReference type="PROSITE" id="PS50928">
    <property type="entry name" value="ABC_TM1"/>
    <property type="match status" value="1"/>
</dbReference>
<feature type="transmembrane region" description="Helical" evidence="7">
    <location>
        <begin position="150"/>
        <end position="172"/>
    </location>
</feature>
<name>A0A852Z644_9ACTN</name>
<feature type="transmembrane region" description="Helical" evidence="7">
    <location>
        <begin position="91"/>
        <end position="115"/>
    </location>
</feature>
<gene>
    <name evidence="10" type="ORF">F4554_000481</name>
</gene>
<dbReference type="GO" id="GO:0055085">
    <property type="term" value="P:transmembrane transport"/>
    <property type="evidence" value="ECO:0007669"/>
    <property type="project" value="InterPro"/>
</dbReference>
<dbReference type="GO" id="GO:0005886">
    <property type="term" value="C:plasma membrane"/>
    <property type="evidence" value="ECO:0007669"/>
    <property type="project" value="UniProtKB-SubCell"/>
</dbReference>
<evidence type="ECO:0000256" key="8">
    <source>
        <dbReference type="SAM" id="MobiDB-lite"/>
    </source>
</evidence>
<dbReference type="CDD" id="cd06261">
    <property type="entry name" value="TM_PBP2"/>
    <property type="match status" value="1"/>
</dbReference>
<reference evidence="10 11" key="1">
    <citation type="submission" date="2020-07" db="EMBL/GenBank/DDBJ databases">
        <title>Sequencing the genomes of 1000 actinobacteria strains.</title>
        <authorList>
            <person name="Klenk H.-P."/>
        </authorList>
    </citation>
    <scope>NUCLEOTIDE SEQUENCE [LARGE SCALE GENOMIC DNA]</scope>
    <source>
        <strain evidence="10 11">DSM 18448</strain>
    </source>
</reference>
<evidence type="ECO:0000256" key="2">
    <source>
        <dbReference type="ARBA" id="ARBA00022448"/>
    </source>
</evidence>
<feature type="region of interest" description="Disordered" evidence="8">
    <location>
        <begin position="1"/>
        <end position="21"/>
    </location>
</feature>
<evidence type="ECO:0000256" key="1">
    <source>
        <dbReference type="ARBA" id="ARBA00004651"/>
    </source>
</evidence>
<dbReference type="AlphaFoldDB" id="A0A852Z644"/>
<protein>
    <submittedName>
        <fullName evidence="10">Multiple sugar transport system permease protein/sn-glycerol 3-phosphate transport system permease protein</fullName>
    </submittedName>
</protein>
<feature type="transmembrane region" description="Helical" evidence="7">
    <location>
        <begin position="197"/>
        <end position="219"/>
    </location>
</feature>
<evidence type="ECO:0000256" key="5">
    <source>
        <dbReference type="ARBA" id="ARBA00022989"/>
    </source>
</evidence>
<comment type="caution">
    <text evidence="10">The sequence shown here is derived from an EMBL/GenBank/DDBJ whole genome shotgun (WGS) entry which is preliminary data.</text>
</comment>
<proteinExistence type="inferred from homology"/>
<dbReference type="Pfam" id="PF00528">
    <property type="entry name" value="BPD_transp_1"/>
    <property type="match status" value="1"/>
</dbReference>
<dbReference type="SUPFAM" id="SSF161098">
    <property type="entry name" value="MetI-like"/>
    <property type="match status" value="1"/>
</dbReference>
<dbReference type="RefSeq" id="WP_179785851.1">
    <property type="nucleotide sequence ID" value="NZ_BAAARR010000015.1"/>
</dbReference>
<feature type="transmembrane region" description="Helical" evidence="7">
    <location>
        <begin position="122"/>
        <end position="144"/>
    </location>
</feature>
<accession>A0A852Z644</accession>
<evidence type="ECO:0000256" key="4">
    <source>
        <dbReference type="ARBA" id="ARBA00022692"/>
    </source>
</evidence>
<feature type="transmembrane region" description="Helical" evidence="7">
    <location>
        <begin position="30"/>
        <end position="49"/>
    </location>
</feature>
<comment type="subcellular location">
    <subcellularLocation>
        <location evidence="1 7">Cell membrane</location>
        <topology evidence="1 7">Multi-pass membrane protein</topology>
    </subcellularLocation>
</comment>
<feature type="transmembrane region" description="Helical" evidence="7">
    <location>
        <begin position="282"/>
        <end position="303"/>
    </location>
</feature>
<keyword evidence="6 7" id="KW-0472">Membrane</keyword>
<evidence type="ECO:0000313" key="11">
    <source>
        <dbReference type="Proteomes" id="UP000579605"/>
    </source>
</evidence>
<dbReference type="Proteomes" id="UP000579605">
    <property type="component" value="Unassembled WGS sequence"/>
</dbReference>
<evidence type="ECO:0000256" key="3">
    <source>
        <dbReference type="ARBA" id="ARBA00022475"/>
    </source>
</evidence>
<dbReference type="InterPro" id="IPR035906">
    <property type="entry name" value="MetI-like_sf"/>
</dbReference>
<dbReference type="InterPro" id="IPR000515">
    <property type="entry name" value="MetI-like"/>
</dbReference>
<dbReference type="PANTHER" id="PTHR43744:SF13">
    <property type="entry name" value="SN-GLYCEROL-3-PHOSPHATE TRANSPORT INTEGRAL MEMBRANE PROTEIN ABC TRANSPORTER UGPE-RELATED"/>
    <property type="match status" value="1"/>
</dbReference>
<evidence type="ECO:0000256" key="7">
    <source>
        <dbReference type="RuleBase" id="RU363032"/>
    </source>
</evidence>
<dbReference type="Gene3D" id="1.10.3720.10">
    <property type="entry name" value="MetI-like"/>
    <property type="match status" value="1"/>
</dbReference>
<keyword evidence="5 7" id="KW-1133">Transmembrane helix</keyword>
<evidence type="ECO:0000313" key="10">
    <source>
        <dbReference type="EMBL" id="NYH87843.1"/>
    </source>
</evidence>
<comment type="similarity">
    <text evidence="7">Belongs to the binding-protein-dependent transport system permease family.</text>
</comment>
<evidence type="ECO:0000256" key="6">
    <source>
        <dbReference type="ARBA" id="ARBA00023136"/>
    </source>
</evidence>
<evidence type="ECO:0000259" key="9">
    <source>
        <dbReference type="PROSITE" id="PS50928"/>
    </source>
</evidence>
<dbReference type="EMBL" id="JACBZH010000001">
    <property type="protein sequence ID" value="NYH87843.1"/>
    <property type="molecule type" value="Genomic_DNA"/>
</dbReference>